<dbReference type="Proteomes" id="UP000002007">
    <property type="component" value="Chromosome"/>
</dbReference>
<organism evidence="1 2">
    <name type="scientific">Renibacterium salmoninarum (strain ATCC 33209 / DSM 20767 / JCM 11484 / NBRC 15589 / NCIMB 2235)</name>
    <dbReference type="NCBI Taxonomy" id="288705"/>
    <lineage>
        <taxon>Bacteria</taxon>
        <taxon>Bacillati</taxon>
        <taxon>Actinomycetota</taxon>
        <taxon>Actinomycetes</taxon>
        <taxon>Micrococcales</taxon>
        <taxon>Micrococcaceae</taxon>
        <taxon>Renibacterium</taxon>
    </lineage>
</organism>
<dbReference type="AlphaFoldDB" id="A9WVI0"/>
<dbReference type="KEGG" id="rsa:RSal33209_3492"/>
<dbReference type="EMBL" id="CP000910">
    <property type="protein sequence ID" value="ABY25201.1"/>
    <property type="molecule type" value="Genomic_DNA"/>
</dbReference>
<protein>
    <submittedName>
        <fullName evidence="1">Uncharacterized protein</fullName>
    </submittedName>
</protein>
<proteinExistence type="predicted"/>
<keyword evidence="2" id="KW-1185">Reference proteome</keyword>
<dbReference type="HOGENOM" id="CLU_2271588_0_0_11"/>
<name>A9WVI0_RENSM</name>
<gene>
    <name evidence="1" type="ordered locus">RSal33209_3492</name>
</gene>
<sequence>MNTFSESVEISCGPGSRPIELRWRGETYHVVAGRRRPFKLSGFLREGAGATSAEYELWELEVTHPERSRCVLRVSHRAGGTRWRLLRLVGGC</sequence>
<evidence type="ECO:0000313" key="1">
    <source>
        <dbReference type="EMBL" id="ABY25201.1"/>
    </source>
</evidence>
<accession>A9WVI0</accession>
<evidence type="ECO:0000313" key="2">
    <source>
        <dbReference type="Proteomes" id="UP000002007"/>
    </source>
</evidence>
<reference evidence="2" key="1">
    <citation type="journal article" date="2008" name="J. Bacteriol.">
        <title>Genome sequence of the fish pathogen Renibacterium salmoninarum suggests reductive evolution away from an environmental Arthrobacter ancestor.</title>
        <authorList>
            <person name="Wiens G.D."/>
            <person name="Rockey D.D."/>
            <person name="Wu Z."/>
            <person name="Chang J."/>
            <person name="Levy R."/>
            <person name="Crane S."/>
            <person name="Chen D.S."/>
            <person name="Capri G.R."/>
            <person name="Burnett J.R."/>
            <person name="Sudheesh P.S."/>
            <person name="Schipma M.J."/>
            <person name="Burd H."/>
            <person name="Bhattacharyya A."/>
            <person name="Rhodes L.D."/>
            <person name="Kaul R."/>
            <person name="Strom M.S."/>
        </authorList>
    </citation>
    <scope>NUCLEOTIDE SEQUENCE [LARGE SCALE GENOMIC DNA]</scope>
    <source>
        <strain evidence="2">ATCC 33209 / DSM 20767 / JCM 11484 / NBRC 15589 / NCIMB 2235</strain>
    </source>
</reference>